<dbReference type="InParanoid" id="A0A2U3N2P5"/>
<gene>
    <name evidence="2" type="ORF">KPC_3110</name>
</gene>
<protein>
    <submittedName>
        <fullName evidence="2">Antibiotic biosynthesis monooxygenase</fullName>
    </submittedName>
</protein>
<feature type="domain" description="ABM" evidence="1">
    <location>
        <begin position="2"/>
        <end position="92"/>
    </location>
</feature>
<keyword evidence="2" id="KW-0560">Oxidoreductase</keyword>
<dbReference type="PROSITE" id="PS51725">
    <property type="entry name" value="ABM"/>
    <property type="match status" value="1"/>
</dbReference>
<dbReference type="AlphaFoldDB" id="A0A2U3N2P5"/>
<evidence type="ECO:0000313" key="2">
    <source>
        <dbReference type="EMBL" id="SPL71932.1"/>
    </source>
</evidence>
<dbReference type="Gene3D" id="3.30.70.100">
    <property type="match status" value="1"/>
</dbReference>
<dbReference type="RefSeq" id="WP_121975344.1">
    <property type="nucleotide sequence ID" value="NZ_OOGT01000192.1"/>
</dbReference>
<evidence type="ECO:0000259" key="1">
    <source>
        <dbReference type="PROSITE" id="PS51725"/>
    </source>
</evidence>
<reference evidence="3" key="1">
    <citation type="submission" date="2018-03" db="EMBL/GenBank/DDBJ databases">
        <authorList>
            <person name="Blom J."/>
        </authorList>
    </citation>
    <scope>NUCLEOTIDE SEQUENCE [LARGE SCALE GENOMIC DNA]</scope>
    <source>
        <strain evidence="3">KPC-SM-21</strain>
    </source>
</reference>
<accession>A0A2U3N2P5</accession>
<dbReference type="InterPro" id="IPR011008">
    <property type="entry name" value="Dimeric_a/b-barrel"/>
</dbReference>
<organism evidence="2 3">
    <name type="scientific">Acinetobacter stercoris</name>
    <dbReference type="NCBI Taxonomy" id="2126983"/>
    <lineage>
        <taxon>Bacteria</taxon>
        <taxon>Pseudomonadati</taxon>
        <taxon>Pseudomonadota</taxon>
        <taxon>Gammaproteobacteria</taxon>
        <taxon>Moraxellales</taxon>
        <taxon>Moraxellaceae</taxon>
        <taxon>Acinetobacter</taxon>
    </lineage>
</organism>
<keyword evidence="2" id="KW-0503">Monooxygenase</keyword>
<dbReference type="Pfam" id="PF03992">
    <property type="entry name" value="ABM"/>
    <property type="match status" value="1"/>
</dbReference>
<dbReference type="SUPFAM" id="SSF54909">
    <property type="entry name" value="Dimeric alpha+beta barrel"/>
    <property type="match status" value="1"/>
</dbReference>
<evidence type="ECO:0000313" key="3">
    <source>
        <dbReference type="Proteomes" id="UP000245974"/>
    </source>
</evidence>
<keyword evidence="3" id="KW-1185">Reference proteome</keyword>
<dbReference type="OrthoDB" id="9798157at2"/>
<dbReference type="InterPro" id="IPR007138">
    <property type="entry name" value="ABM_dom"/>
</dbReference>
<proteinExistence type="predicted"/>
<name>A0A2U3N2P5_9GAMM</name>
<dbReference type="GO" id="GO:0004497">
    <property type="term" value="F:monooxygenase activity"/>
    <property type="evidence" value="ECO:0007669"/>
    <property type="project" value="UniProtKB-KW"/>
</dbReference>
<sequence length="96" mass="11485">MVIEQALIKIKAGQEQAFEKKFYEVSDVFRNAQGCQKFRLLRGIEHPGHYALVIQWDNIEFHTDIFIKTDEFKNWFKAIEPFLADKIHMEHFEKTI</sequence>
<dbReference type="Proteomes" id="UP000245974">
    <property type="component" value="Unassembled WGS sequence"/>
</dbReference>
<dbReference type="EMBL" id="OOGT01000192">
    <property type="protein sequence ID" value="SPL71932.1"/>
    <property type="molecule type" value="Genomic_DNA"/>
</dbReference>